<gene>
    <name evidence="3" type="ordered locus">ECL_00513</name>
</gene>
<evidence type="ECO:0000313" key="3">
    <source>
        <dbReference type="EMBL" id="ADF60079.1"/>
    </source>
</evidence>
<dbReference type="InterPro" id="IPR009694">
    <property type="entry name" value="DUF1281"/>
</dbReference>
<evidence type="ECO:0000259" key="2">
    <source>
        <dbReference type="Pfam" id="PF18406"/>
    </source>
</evidence>
<feature type="domain" description="DUF1281" evidence="1">
    <location>
        <begin position="31"/>
        <end position="205"/>
    </location>
</feature>
<keyword evidence="4" id="KW-1185">Reference proteome</keyword>
<name>A0A0H3CEP5_ENTCC</name>
<dbReference type="STRING" id="716541.ECL_00513"/>
<evidence type="ECO:0000313" key="4">
    <source>
        <dbReference type="Proteomes" id="UP000002363"/>
    </source>
</evidence>
<dbReference type="KEGG" id="enc:ECL_00513"/>
<dbReference type="EMBL" id="CP001918">
    <property type="protein sequence ID" value="ADF60079.1"/>
    <property type="molecule type" value="Genomic_DNA"/>
</dbReference>
<dbReference type="AlphaFoldDB" id="A0A0H3CEP5"/>
<dbReference type="eggNOG" id="ENOG502Z8MT">
    <property type="taxonomic scope" value="Bacteria"/>
</dbReference>
<evidence type="ECO:0000259" key="1">
    <source>
        <dbReference type="Pfam" id="PF06924"/>
    </source>
</evidence>
<dbReference type="InterPro" id="IPR023136">
    <property type="entry name" value="Api92-like_dom_sf"/>
</dbReference>
<dbReference type="Pfam" id="PF06924">
    <property type="entry name" value="DUF1281"/>
    <property type="match status" value="1"/>
</dbReference>
<dbReference type="EnsemblBacteria" id="ADF60079">
    <property type="protein sequence ID" value="ADF60079"/>
    <property type="gene ID" value="ECL_00513"/>
</dbReference>
<organism evidence="3 4">
    <name type="scientific">Enterobacter cloacae subsp. cloacae (strain ATCC 13047 / DSM 30054 / NBRC 13535 / NCTC 10005 / WDCM 00083 / NCDC 279-56)</name>
    <dbReference type="NCBI Taxonomy" id="716541"/>
    <lineage>
        <taxon>Bacteria</taxon>
        <taxon>Pseudomonadati</taxon>
        <taxon>Pseudomonadota</taxon>
        <taxon>Gammaproteobacteria</taxon>
        <taxon>Enterobacterales</taxon>
        <taxon>Enterobacteriaceae</taxon>
        <taxon>Enterobacter</taxon>
        <taxon>Enterobacter cloacae complex</taxon>
    </lineage>
</organism>
<dbReference type="PATRIC" id="fig|716541.4.peg.785"/>
<dbReference type="Pfam" id="PF18406">
    <property type="entry name" value="DUF1281_C"/>
    <property type="match status" value="1"/>
</dbReference>
<dbReference type="SUPFAM" id="SSF160940">
    <property type="entry name" value="Api92-like"/>
    <property type="match status" value="1"/>
</dbReference>
<reference evidence="3 4" key="1">
    <citation type="journal article" date="2010" name="J. Bacteriol.">
        <title>Complete genome sequence of Enterobacter cloacae subsp. cloacae type strain ATCC 13047.</title>
        <authorList>
            <person name="Ren Y."/>
            <person name="Ren Y."/>
            <person name="Zhou Z."/>
            <person name="Guo X."/>
            <person name="Li Y."/>
            <person name="Feng L."/>
            <person name="Wang L."/>
        </authorList>
    </citation>
    <scope>NUCLEOTIDE SEQUENCE [LARGE SCALE GENOMIC DNA]</scope>
    <source>
        <strain evidence="4">ATCC 13047 / DSM 30054 / NBRC 13535 / NCTC 10005 / WDCM 00083 / NCDC 279-56</strain>
    </source>
</reference>
<protein>
    <submittedName>
        <fullName evidence="3">Uncharacterized protein</fullName>
    </submittedName>
</protein>
<dbReference type="OrthoDB" id="6452062at2"/>
<dbReference type="HOGENOM" id="CLU_076558_0_0_6"/>
<feature type="domain" description="YubB ferredoxin-like" evidence="2">
    <location>
        <begin position="209"/>
        <end position="295"/>
    </location>
</feature>
<dbReference type="RefSeq" id="WP_013095237.1">
    <property type="nucleotide sequence ID" value="NC_014121.1"/>
</dbReference>
<sequence>MFSWCQNRLEITGKSVCLDVMQPWIAGTEKPLYRHAIRQAIKLFLAGCAGILKPVRAVDYAPYPMLTASGTGAQTSPNQAFQHFIELLEQNAWLDSKTLSRMEKIWLQSGIDALKWEAIPFAARQIMAQLMAVHYADWFGVAGAGGQFDPQERWESLSIMPETTCPCDMLMVMPSRLASELNGEGGLFTGLCITSELYMQLFGMEFPAGHQASWSRDDVGSLTLSFASPWYPPSGEVMGIMSQMFDCEIRHYWISPDAGTSGFNCFDRGDHVDSGPYQAEALRQSASGDGARMYLVTPETAAVPATTAAHYGSIRA</sequence>
<dbReference type="Gene3D" id="1.10.3530.10">
    <property type="entry name" value="Api92-like"/>
    <property type="match status" value="1"/>
</dbReference>
<dbReference type="Proteomes" id="UP000002363">
    <property type="component" value="Chromosome"/>
</dbReference>
<proteinExistence type="predicted"/>
<dbReference type="Gene3D" id="3.30.70.1270">
    <property type="entry name" value="Api92-like domains"/>
    <property type="match status" value="1"/>
</dbReference>
<accession>A0A0H3CEP5</accession>
<dbReference type="InterPro" id="IPR041329">
    <property type="entry name" value="YubB_C"/>
</dbReference>